<protein>
    <submittedName>
        <fullName evidence="3">PadR family transcriptional regulator</fullName>
    </submittedName>
</protein>
<feature type="region of interest" description="Disordered" evidence="1">
    <location>
        <begin position="22"/>
        <end position="49"/>
    </location>
</feature>
<evidence type="ECO:0000259" key="2">
    <source>
        <dbReference type="Pfam" id="PF03551"/>
    </source>
</evidence>
<evidence type="ECO:0000313" key="4">
    <source>
        <dbReference type="Proteomes" id="UP000641646"/>
    </source>
</evidence>
<organism evidence="3 4">
    <name type="scientific">Aerosakkonema funiforme FACHB-1375</name>
    <dbReference type="NCBI Taxonomy" id="2949571"/>
    <lineage>
        <taxon>Bacteria</taxon>
        <taxon>Bacillati</taxon>
        <taxon>Cyanobacteriota</taxon>
        <taxon>Cyanophyceae</taxon>
        <taxon>Oscillatoriophycideae</taxon>
        <taxon>Aerosakkonematales</taxon>
        <taxon>Aerosakkonemataceae</taxon>
        <taxon>Aerosakkonema</taxon>
    </lineage>
</organism>
<dbReference type="PANTHER" id="PTHR43252">
    <property type="entry name" value="TRANSCRIPTIONAL REGULATOR YQJI"/>
    <property type="match status" value="1"/>
</dbReference>
<name>A0A926VGQ7_9CYAN</name>
<gene>
    <name evidence="3" type="ORF">H6G03_20580</name>
</gene>
<dbReference type="SUPFAM" id="SSF46785">
    <property type="entry name" value="Winged helix' DNA-binding domain"/>
    <property type="match status" value="1"/>
</dbReference>
<dbReference type="AlphaFoldDB" id="A0A926VGQ7"/>
<sequence length="198" mass="22545">MFKQFHPHFLVPAWAGEGPSDRVFMSGRHGRGHGHGHKGSSGDGWPDEPRTRRGDIKFILLGLLSERPQHGYELMKELENRRGGFRRPSPGSVYPTLQMLEEGGYLTSEEVEGKRVYTITESGRQLLSDRNQQSHSRKGHDSFTETKPSELIELRQTLTQLNDAVTQVARSGNVEQTNRVRDLLVQVKREIYKLLAEQ</sequence>
<dbReference type="Gene3D" id="1.10.10.10">
    <property type="entry name" value="Winged helix-like DNA-binding domain superfamily/Winged helix DNA-binding domain"/>
    <property type="match status" value="1"/>
</dbReference>
<evidence type="ECO:0000313" key="3">
    <source>
        <dbReference type="EMBL" id="MBD2183424.1"/>
    </source>
</evidence>
<feature type="region of interest" description="Disordered" evidence="1">
    <location>
        <begin position="126"/>
        <end position="147"/>
    </location>
</feature>
<comment type="caution">
    <text evidence="3">The sequence shown here is derived from an EMBL/GenBank/DDBJ whole genome shotgun (WGS) entry which is preliminary data.</text>
</comment>
<evidence type="ECO:0000256" key="1">
    <source>
        <dbReference type="SAM" id="MobiDB-lite"/>
    </source>
</evidence>
<dbReference type="EMBL" id="JACJPW010000055">
    <property type="protein sequence ID" value="MBD2183424.1"/>
    <property type="molecule type" value="Genomic_DNA"/>
</dbReference>
<dbReference type="Proteomes" id="UP000641646">
    <property type="component" value="Unassembled WGS sequence"/>
</dbReference>
<reference evidence="3" key="1">
    <citation type="journal article" date="2015" name="ISME J.">
        <title>Draft Genome Sequence of Streptomyces incarnatus NRRL8089, which Produces the Nucleoside Antibiotic Sinefungin.</title>
        <authorList>
            <person name="Oshima K."/>
            <person name="Hattori M."/>
            <person name="Shimizu H."/>
            <person name="Fukuda K."/>
            <person name="Nemoto M."/>
            <person name="Inagaki K."/>
            <person name="Tamura T."/>
        </authorList>
    </citation>
    <scope>NUCLEOTIDE SEQUENCE</scope>
    <source>
        <strain evidence="3">FACHB-1375</strain>
    </source>
</reference>
<reference evidence="3" key="2">
    <citation type="submission" date="2020-08" db="EMBL/GenBank/DDBJ databases">
        <authorList>
            <person name="Chen M."/>
            <person name="Teng W."/>
            <person name="Zhao L."/>
            <person name="Hu C."/>
            <person name="Zhou Y."/>
            <person name="Han B."/>
            <person name="Song L."/>
            <person name="Shu W."/>
        </authorList>
    </citation>
    <scope>NUCLEOTIDE SEQUENCE</scope>
    <source>
        <strain evidence="3">FACHB-1375</strain>
    </source>
</reference>
<dbReference type="InterPro" id="IPR036388">
    <property type="entry name" value="WH-like_DNA-bd_sf"/>
</dbReference>
<dbReference type="RefSeq" id="WP_190467717.1">
    <property type="nucleotide sequence ID" value="NZ_JACJPW010000055.1"/>
</dbReference>
<dbReference type="InterPro" id="IPR036390">
    <property type="entry name" value="WH_DNA-bd_sf"/>
</dbReference>
<dbReference type="PANTHER" id="PTHR43252:SF2">
    <property type="entry name" value="TRANSCRIPTION REGULATOR, PADR-LIKE FAMILY"/>
    <property type="match status" value="1"/>
</dbReference>
<dbReference type="Pfam" id="PF03551">
    <property type="entry name" value="PadR"/>
    <property type="match status" value="1"/>
</dbReference>
<keyword evidence="4" id="KW-1185">Reference proteome</keyword>
<proteinExistence type="predicted"/>
<accession>A0A926VGQ7</accession>
<feature type="domain" description="Transcription regulator PadR N-terminal" evidence="2">
    <location>
        <begin position="60"/>
        <end position="128"/>
    </location>
</feature>
<dbReference type="InterPro" id="IPR005149">
    <property type="entry name" value="Tscrpt_reg_PadR_N"/>
</dbReference>
<feature type="compositionally biased region" description="Basic residues" evidence="1">
    <location>
        <begin position="28"/>
        <end position="38"/>
    </location>
</feature>